<comment type="caution">
    <text evidence="1">The sequence shown here is derived from an EMBL/GenBank/DDBJ whole genome shotgun (WGS) entry which is preliminary data.</text>
</comment>
<evidence type="ECO:0000313" key="2">
    <source>
        <dbReference type="Proteomes" id="UP000805193"/>
    </source>
</evidence>
<accession>A0AC60PRJ5</accession>
<protein>
    <submittedName>
        <fullName evidence="1">Uncharacterized protein</fullName>
    </submittedName>
</protein>
<dbReference type="EMBL" id="JABSTQ010010062">
    <property type="protein sequence ID" value="KAG0423709.1"/>
    <property type="molecule type" value="Genomic_DNA"/>
</dbReference>
<proteinExistence type="predicted"/>
<name>A0AC60PRJ5_IXOPE</name>
<sequence>MRWRANRSCGNDLLKLPILRNPIRDSAGWRALRLFVGPCNVVPTTAAQAPCGRTSLFSSSSQRRLSEASLSPRNRAVSAVRDRALLLCMRPFLPLSGTPTPRSDHP</sequence>
<organism evidence="1 2">
    <name type="scientific">Ixodes persulcatus</name>
    <name type="common">Taiga tick</name>
    <dbReference type="NCBI Taxonomy" id="34615"/>
    <lineage>
        <taxon>Eukaryota</taxon>
        <taxon>Metazoa</taxon>
        <taxon>Ecdysozoa</taxon>
        <taxon>Arthropoda</taxon>
        <taxon>Chelicerata</taxon>
        <taxon>Arachnida</taxon>
        <taxon>Acari</taxon>
        <taxon>Parasitiformes</taxon>
        <taxon>Ixodida</taxon>
        <taxon>Ixodoidea</taxon>
        <taxon>Ixodidae</taxon>
        <taxon>Ixodinae</taxon>
        <taxon>Ixodes</taxon>
    </lineage>
</organism>
<evidence type="ECO:0000313" key="1">
    <source>
        <dbReference type="EMBL" id="KAG0423709.1"/>
    </source>
</evidence>
<dbReference type="Proteomes" id="UP000805193">
    <property type="component" value="Unassembled WGS sequence"/>
</dbReference>
<gene>
    <name evidence="1" type="ORF">HPB47_000495</name>
</gene>
<keyword evidence="2" id="KW-1185">Reference proteome</keyword>
<reference evidence="1 2" key="1">
    <citation type="journal article" date="2020" name="Cell">
        <title>Large-Scale Comparative Analyses of Tick Genomes Elucidate Their Genetic Diversity and Vector Capacities.</title>
        <authorList>
            <consortium name="Tick Genome and Microbiome Consortium (TIGMIC)"/>
            <person name="Jia N."/>
            <person name="Wang J."/>
            <person name="Shi W."/>
            <person name="Du L."/>
            <person name="Sun Y."/>
            <person name="Zhan W."/>
            <person name="Jiang J.F."/>
            <person name="Wang Q."/>
            <person name="Zhang B."/>
            <person name="Ji P."/>
            <person name="Bell-Sakyi L."/>
            <person name="Cui X.M."/>
            <person name="Yuan T.T."/>
            <person name="Jiang B.G."/>
            <person name="Yang W.F."/>
            <person name="Lam T.T."/>
            <person name="Chang Q.C."/>
            <person name="Ding S.J."/>
            <person name="Wang X.J."/>
            <person name="Zhu J.G."/>
            <person name="Ruan X.D."/>
            <person name="Zhao L."/>
            <person name="Wei J.T."/>
            <person name="Ye R.Z."/>
            <person name="Que T.C."/>
            <person name="Du C.H."/>
            <person name="Zhou Y.H."/>
            <person name="Cheng J.X."/>
            <person name="Dai P.F."/>
            <person name="Guo W.B."/>
            <person name="Han X.H."/>
            <person name="Huang E.J."/>
            <person name="Li L.F."/>
            <person name="Wei W."/>
            <person name="Gao Y.C."/>
            <person name="Liu J.Z."/>
            <person name="Shao H.Z."/>
            <person name="Wang X."/>
            <person name="Wang C.C."/>
            <person name="Yang T.C."/>
            <person name="Huo Q.B."/>
            <person name="Li W."/>
            <person name="Chen H.Y."/>
            <person name="Chen S.E."/>
            <person name="Zhou L.G."/>
            <person name="Ni X.B."/>
            <person name="Tian J.H."/>
            <person name="Sheng Y."/>
            <person name="Liu T."/>
            <person name="Pan Y.S."/>
            <person name="Xia L.Y."/>
            <person name="Li J."/>
            <person name="Zhao F."/>
            <person name="Cao W.C."/>
        </authorList>
    </citation>
    <scope>NUCLEOTIDE SEQUENCE [LARGE SCALE GENOMIC DNA]</scope>
    <source>
        <strain evidence="1">Iper-2018</strain>
    </source>
</reference>